<dbReference type="PANTHER" id="PTHR35530:SF1">
    <property type="entry name" value="2-HYDROXYMUCONATE TAUTOMERASE"/>
    <property type="match status" value="1"/>
</dbReference>
<keyword evidence="5" id="KW-1185">Reference proteome</keyword>
<feature type="domain" description="4-oxalocrotonate tautomerase-like" evidence="3">
    <location>
        <begin position="73"/>
        <end position="121"/>
    </location>
</feature>
<dbReference type="Proteomes" id="UP000005845">
    <property type="component" value="Unassembled WGS sequence"/>
</dbReference>
<evidence type="ECO:0000313" key="5">
    <source>
        <dbReference type="Proteomes" id="UP000005845"/>
    </source>
</evidence>
<organism evidence="4 5">
    <name type="scientific">Gordonia sputi NBRC 100414</name>
    <dbReference type="NCBI Taxonomy" id="1089453"/>
    <lineage>
        <taxon>Bacteria</taxon>
        <taxon>Bacillati</taxon>
        <taxon>Actinomycetota</taxon>
        <taxon>Actinomycetes</taxon>
        <taxon>Mycobacteriales</taxon>
        <taxon>Gordoniaceae</taxon>
        <taxon>Gordonia</taxon>
    </lineage>
</organism>
<dbReference type="Pfam" id="PF01361">
    <property type="entry name" value="Tautomerase"/>
    <property type="match status" value="1"/>
</dbReference>
<reference evidence="4 5" key="1">
    <citation type="submission" date="2012-02" db="EMBL/GenBank/DDBJ databases">
        <title>Whole genome shotgun sequence of Gordonia sputi NBRC 100414.</title>
        <authorList>
            <person name="Yoshida I."/>
            <person name="Hosoyama A."/>
            <person name="Tsuchikane K."/>
            <person name="Katsumata H."/>
            <person name="Yamazaki S."/>
            <person name="Fujita N."/>
        </authorList>
    </citation>
    <scope>NUCLEOTIDE SEQUENCE [LARGE SCALE GENOMIC DNA]</scope>
    <source>
        <strain evidence="4 5">NBRC 100414</strain>
    </source>
</reference>
<gene>
    <name evidence="4" type="ORF">GOSPT_096_00190</name>
</gene>
<evidence type="ECO:0000256" key="1">
    <source>
        <dbReference type="ARBA" id="ARBA00006723"/>
    </source>
</evidence>
<dbReference type="RefSeq" id="WP_005207348.1">
    <property type="nucleotide sequence ID" value="NZ_BAFC01000094.1"/>
</dbReference>
<dbReference type="PANTHER" id="PTHR35530">
    <property type="entry name" value="TAUTOMERASE-RELATED"/>
    <property type="match status" value="1"/>
</dbReference>
<dbReference type="eggNOG" id="COG1942">
    <property type="taxonomic scope" value="Bacteria"/>
</dbReference>
<dbReference type="InterPro" id="IPR004370">
    <property type="entry name" value="4-OT-like_dom"/>
</dbReference>
<accession>H5U3I1</accession>
<dbReference type="InterPro" id="IPR014347">
    <property type="entry name" value="Tautomerase/MIF_sf"/>
</dbReference>
<dbReference type="EMBL" id="BAFC01000094">
    <property type="protein sequence ID" value="GAB40289.1"/>
    <property type="molecule type" value="Genomic_DNA"/>
</dbReference>
<dbReference type="GO" id="GO:0016853">
    <property type="term" value="F:isomerase activity"/>
    <property type="evidence" value="ECO:0007669"/>
    <property type="project" value="UniProtKB-KW"/>
</dbReference>
<dbReference type="AlphaFoldDB" id="H5U3I1"/>
<dbReference type="Gene3D" id="3.30.429.10">
    <property type="entry name" value="Macrophage Migration Inhibitory Factor"/>
    <property type="match status" value="2"/>
</dbReference>
<evidence type="ECO:0000313" key="4">
    <source>
        <dbReference type="EMBL" id="GAB40289.1"/>
    </source>
</evidence>
<protein>
    <recommendedName>
        <fullName evidence="3">4-oxalocrotonate tautomerase-like domain-containing protein</fullName>
    </recommendedName>
</protein>
<keyword evidence="2" id="KW-0413">Isomerase</keyword>
<sequence length="143" mass="15140">MPVAHFHLPSGVVTAAQENRLLREACTAYSRVLDSPIERVRAFIVHYDSTHVAVAGEIVADGAAIAPYFTAIVLAGRPAAQRQELLGAFTGLLVEILGVDRALVRGQIIEVAPENWGIGGVAASGVRADEIAGRMLTAQVRES</sequence>
<name>H5U3I1_9ACTN</name>
<dbReference type="SUPFAM" id="SSF55331">
    <property type="entry name" value="Tautomerase/MIF"/>
    <property type="match status" value="1"/>
</dbReference>
<evidence type="ECO:0000256" key="2">
    <source>
        <dbReference type="ARBA" id="ARBA00023235"/>
    </source>
</evidence>
<evidence type="ECO:0000259" key="3">
    <source>
        <dbReference type="Pfam" id="PF01361"/>
    </source>
</evidence>
<comment type="similarity">
    <text evidence="1">Belongs to the 4-oxalocrotonate tautomerase family.</text>
</comment>
<comment type="caution">
    <text evidence="4">The sequence shown here is derived from an EMBL/GenBank/DDBJ whole genome shotgun (WGS) entry which is preliminary data.</text>
</comment>
<proteinExistence type="inferred from homology"/>